<feature type="region of interest" description="Disordered" evidence="5">
    <location>
        <begin position="30"/>
        <end position="77"/>
    </location>
</feature>
<accession>A0A549YEV5</accession>
<dbReference type="SUPFAM" id="SSF46626">
    <property type="entry name" value="Cytochrome c"/>
    <property type="match status" value="1"/>
</dbReference>
<evidence type="ECO:0000259" key="7">
    <source>
        <dbReference type="PROSITE" id="PS51007"/>
    </source>
</evidence>
<dbReference type="InterPro" id="IPR036909">
    <property type="entry name" value="Cyt_c-like_dom_sf"/>
</dbReference>
<evidence type="ECO:0000256" key="1">
    <source>
        <dbReference type="ARBA" id="ARBA00022617"/>
    </source>
</evidence>
<feature type="transmembrane region" description="Helical" evidence="6">
    <location>
        <begin position="6"/>
        <end position="23"/>
    </location>
</feature>
<dbReference type="PROSITE" id="PS51007">
    <property type="entry name" value="CYTC"/>
    <property type="match status" value="1"/>
</dbReference>
<keyword evidence="6" id="KW-0812">Transmembrane</keyword>
<sequence>MKVNSIIFIAGFIVAFAAGYLFFGGNSTADQGGQDTGNQEEKANDTDSSDGQGATDDQASEGEEETSVPAEAEPLSRNNCLSCHAVESLGAEGGTTGPDLSNAYNVVEDKHGKPLEEFLKEPTSAVMSTVISDNPLEDEEREAIIEALKKAAE</sequence>
<dbReference type="Proteomes" id="UP000319280">
    <property type="component" value="Unassembled WGS sequence"/>
</dbReference>
<keyword evidence="6" id="KW-1133">Transmembrane helix</keyword>
<comment type="caution">
    <text evidence="9">The sequence shown here is derived from an EMBL/GenBank/DDBJ whole genome shotgun (WGS) entry which is preliminary data.</text>
</comment>
<gene>
    <name evidence="8" type="ORF">FFL34_04875</name>
    <name evidence="9" type="ORF">FH966_01030</name>
</gene>
<evidence type="ECO:0000256" key="5">
    <source>
        <dbReference type="SAM" id="MobiDB-lite"/>
    </source>
</evidence>
<dbReference type="EMBL" id="VJMZ01000001">
    <property type="protein sequence ID" value="TRM10414.1"/>
    <property type="molecule type" value="Genomic_DNA"/>
</dbReference>
<evidence type="ECO:0000256" key="3">
    <source>
        <dbReference type="ARBA" id="ARBA00023004"/>
    </source>
</evidence>
<name>A0A549YEV5_9BACI</name>
<keyword evidence="6" id="KW-0472">Membrane</keyword>
<protein>
    <submittedName>
        <fullName evidence="9">Cytochrome C</fullName>
    </submittedName>
</protein>
<keyword evidence="3 4" id="KW-0408">Iron</keyword>
<dbReference type="OrthoDB" id="2680585at2"/>
<dbReference type="GO" id="GO:0046872">
    <property type="term" value="F:metal ion binding"/>
    <property type="evidence" value="ECO:0007669"/>
    <property type="project" value="UniProtKB-KW"/>
</dbReference>
<reference evidence="9 11" key="2">
    <citation type="submission" date="2019-07" db="EMBL/GenBank/DDBJ databases">
        <title>Genomic analysis of Lentibacillus sp. NKC851-2.</title>
        <authorList>
            <person name="Oh Y.J."/>
        </authorList>
    </citation>
    <scope>NUCLEOTIDE SEQUENCE [LARGE SCALE GENOMIC DNA]</scope>
    <source>
        <strain evidence="9 11">NKC851-2</strain>
    </source>
</reference>
<evidence type="ECO:0000256" key="4">
    <source>
        <dbReference type="PROSITE-ProRule" id="PRU00433"/>
    </source>
</evidence>
<evidence type="ECO:0000313" key="9">
    <source>
        <dbReference type="EMBL" id="TRM10414.1"/>
    </source>
</evidence>
<keyword evidence="2 4" id="KW-0479">Metal-binding</keyword>
<evidence type="ECO:0000256" key="2">
    <source>
        <dbReference type="ARBA" id="ARBA00022723"/>
    </source>
</evidence>
<evidence type="ECO:0000313" key="11">
    <source>
        <dbReference type="Proteomes" id="UP000319280"/>
    </source>
</evidence>
<organism evidence="9 11">
    <name type="scientific">Lentibacillus cibarius</name>
    <dbReference type="NCBI Taxonomy" id="2583219"/>
    <lineage>
        <taxon>Bacteria</taxon>
        <taxon>Bacillati</taxon>
        <taxon>Bacillota</taxon>
        <taxon>Bacilli</taxon>
        <taxon>Bacillales</taxon>
        <taxon>Bacillaceae</taxon>
        <taxon>Lentibacillus</taxon>
    </lineage>
</organism>
<proteinExistence type="predicted"/>
<dbReference type="Gene3D" id="1.10.760.10">
    <property type="entry name" value="Cytochrome c-like domain"/>
    <property type="match status" value="1"/>
</dbReference>
<evidence type="ECO:0000313" key="8">
    <source>
        <dbReference type="EMBL" id="TMN21515.1"/>
    </source>
</evidence>
<evidence type="ECO:0000256" key="6">
    <source>
        <dbReference type="SAM" id="Phobius"/>
    </source>
</evidence>
<evidence type="ECO:0000313" key="10">
    <source>
        <dbReference type="Proteomes" id="UP000306980"/>
    </source>
</evidence>
<dbReference type="Proteomes" id="UP000306980">
    <property type="component" value="Unassembled WGS sequence"/>
</dbReference>
<dbReference type="GO" id="GO:0020037">
    <property type="term" value="F:heme binding"/>
    <property type="evidence" value="ECO:0007669"/>
    <property type="project" value="InterPro"/>
</dbReference>
<accession>A0A5S3QI22</accession>
<dbReference type="GO" id="GO:0009055">
    <property type="term" value="F:electron transfer activity"/>
    <property type="evidence" value="ECO:0007669"/>
    <property type="project" value="InterPro"/>
</dbReference>
<keyword evidence="11" id="KW-1185">Reference proteome</keyword>
<reference evidence="8 10" key="1">
    <citation type="submission" date="2019-05" db="EMBL/GenBank/DDBJ databases">
        <title>Genomic analysis of Lentibacillus sp. NKC220-2.</title>
        <authorList>
            <person name="Oh Y.J."/>
        </authorList>
    </citation>
    <scope>NUCLEOTIDE SEQUENCE [LARGE SCALE GENOMIC DNA]</scope>
    <source>
        <strain evidence="8 10">NKC220-2</strain>
    </source>
</reference>
<dbReference type="InterPro" id="IPR009056">
    <property type="entry name" value="Cyt_c-like_dom"/>
</dbReference>
<dbReference type="RefSeq" id="WP_138601997.1">
    <property type="nucleotide sequence ID" value="NZ_VCIA01000001.1"/>
</dbReference>
<keyword evidence="1 4" id="KW-0349">Heme</keyword>
<feature type="domain" description="Cytochrome c" evidence="7">
    <location>
        <begin position="57"/>
        <end position="152"/>
    </location>
</feature>
<dbReference type="EMBL" id="VCIA01000001">
    <property type="protein sequence ID" value="TMN21515.1"/>
    <property type="molecule type" value="Genomic_DNA"/>
</dbReference>
<dbReference type="AlphaFoldDB" id="A0A549YEV5"/>